<dbReference type="Proteomes" id="UP000007800">
    <property type="component" value="Unassembled WGS sequence"/>
</dbReference>
<feature type="compositionally biased region" description="Polar residues" evidence="1">
    <location>
        <begin position="237"/>
        <end position="247"/>
    </location>
</feature>
<proteinExistence type="predicted"/>
<name>C5L806_PERM5</name>
<feature type="region of interest" description="Disordered" evidence="1">
    <location>
        <begin position="195"/>
        <end position="257"/>
    </location>
</feature>
<dbReference type="RefSeq" id="XP_002775336.1">
    <property type="nucleotide sequence ID" value="XM_002775290.1"/>
</dbReference>
<dbReference type="InParanoid" id="C5L806"/>
<dbReference type="GeneID" id="9059708"/>
<dbReference type="AlphaFoldDB" id="C5L806"/>
<dbReference type="EMBL" id="GG679990">
    <property type="protein sequence ID" value="EER07152.1"/>
    <property type="molecule type" value="Genomic_DNA"/>
</dbReference>
<feature type="compositionally biased region" description="Polar residues" evidence="1">
    <location>
        <begin position="121"/>
        <end position="138"/>
    </location>
</feature>
<gene>
    <name evidence="2" type="ORF">Pmar_PMAR027197</name>
</gene>
<sequence>MSEIERLRHSVDDANLMRASEVEAALKSLSAALKNDLLVDGDSDEYEGDQSMLLARSEPGTSRDMLGQKSRSFQIEADHILDKLDADHMHGVKRGNRIAGFVPGVNMPALAPGPNKNPLGNNRFISSPPNINTLSTTELSRERSAALDFRSEMPGQVPSAEASQIVEEARERLLSDGSERMTRIEPLHSVSDNHCWRPSIEEKTQGRAEARRRQRVQLGEGRSASSEEAGLRDMKQFSANNTNSSGESGCAKKKEMV</sequence>
<reference evidence="2 3" key="1">
    <citation type="submission" date="2008-07" db="EMBL/GenBank/DDBJ databases">
        <authorList>
            <person name="El-Sayed N."/>
            <person name="Caler E."/>
            <person name="Inman J."/>
            <person name="Amedeo P."/>
            <person name="Hass B."/>
            <person name="Wortman J."/>
        </authorList>
    </citation>
    <scope>NUCLEOTIDE SEQUENCE [LARGE SCALE GENOMIC DNA]</scope>
    <source>
        <strain evidence="3">ATCC 50983 / TXsc</strain>
    </source>
</reference>
<evidence type="ECO:0000256" key="1">
    <source>
        <dbReference type="SAM" id="MobiDB-lite"/>
    </source>
</evidence>
<feature type="region of interest" description="Disordered" evidence="1">
    <location>
        <begin position="121"/>
        <end position="143"/>
    </location>
</feature>
<evidence type="ECO:0000313" key="2">
    <source>
        <dbReference type="EMBL" id="EER07152.1"/>
    </source>
</evidence>
<protein>
    <submittedName>
        <fullName evidence="2">Uncharacterized protein</fullName>
    </submittedName>
</protein>
<keyword evidence="3" id="KW-1185">Reference proteome</keyword>
<organism evidence="3">
    <name type="scientific">Perkinsus marinus (strain ATCC 50983 / TXsc)</name>
    <dbReference type="NCBI Taxonomy" id="423536"/>
    <lineage>
        <taxon>Eukaryota</taxon>
        <taxon>Sar</taxon>
        <taxon>Alveolata</taxon>
        <taxon>Perkinsozoa</taxon>
        <taxon>Perkinsea</taxon>
        <taxon>Perkinsida</taxon>
        <taxon>Perkinsidae</taxon>
        <taxon>Perkinsus</taxon>
    </lineage>
</organism>
<feature type="compositionally biased region" description="Basic and acidic residues" evidence="1">
    <location>
        <begin position="199"/>
        <end position="211"/>
    </location>
</feature>
<accession>C5L806</accession>
<evidence type="ECO:0000313" key="3">
    <source>
        <dbReference type="Proteomes" id="UP000007800"/>
    </source>
</evidence>